<keyword evidence="1" id="KW-0732">Signal</keyword>
<evidence type="ECO:0000256" key="1">
    <source>
        <dbReference type="ARBA" id="ARBA00022729"/>
    </source>
</evidence>
<feature type="domain" description="Peptidoglycan binding-like" evidence="3">
    <location>
        <begin position="334"/>
        <end position="388"/>
    </location>
</feature>
<gene>
    <name evidence="6" type="ORF">A2358_04660</name>
</gene>
<feature type="domain" description="Bacterial repeat" evidence="5">
    <location>
        <begin position="848"/>
        <end position="916"/>
    </location>
</feature>
<feature type="domain" description="Yeast cell wall synthesis Kre9/Knh1-like N-terminal" evidence="4">
    <location>
        <begin position="509"/>
        <end position="578"/>
    </location>
</feature>
<dbReference type="AlphaFoldDB" id="A0A1G2IWM4"/>
<dbReference type="STRING" id="1802223.A2358_04660"/>
<organism evidence="6 7">
    <name type="scientific">Candidatus Staskawiczbacteria bacterium RIFOXYB1_FULL_37_44</name>
    <dbReference type="NCBI Taxonomy" id="1802223"/>
    <lineage>
        <taxon>Bacteria</taxon>
        <taxon>Candidatus Staskawicziibacteriota</taxon>
    </lineage>
</organism>
<dbReference type="InterPro" id="IPR036366">
    <property type="entry name" value="PGBDSf"/>
</dbReference>
<dbReference type="Pfam" id="PF18998">
    <property type="entry name" value="Flg_new_2"/>
    <property type="match status" value="1"/>
</dbReference>
<dbReference type="EMBL" id="MHPJ01000010">
    <property type="protein sequence ID" value="OGZ78997.1"/>
    <property type="molecule type" value="Genomic_DNA"/>
</dbReference>
<dbReference type="InterPro" id="IPR044060">
    <property type="entry name" value="Bacterial_rp_domain"/>
</dbReference>
<comment type="caution">
    <text evidence="6">The sequence shown here is derived from an EMBL/GenBank/DDBJ whole genome shotgun (WGS) entry which is preliminary data.</text>
</comment>
<keyword evidence="2" id="KW-0175">Coiled coil</keyword>
<sequence length="1016" mass="109575">MKIRFFVITAVLATAIFGFGMPRAIEAVTEDGLKTQIAELQAQIQELTQQLTIMQTQQSVVADWCHNFDTNFGYANSGSKEVSYLHTALEKESISFAPDTGNKFSREGGTNSAVIAFQQKYEISPLSGFVGPLTRAKLNVLYGCRPTSIKVLSPNGGEKWEPGKPYDIKWSAQNVAENVVVSIYNNAADVAGSRVTIVAESVSASAGTASFTVPLDFVLGGSYDVRVGVGANTAPQDRSDRYFSVAIVDPVLKNCRLDHLNGLGVTETSVSNKEACSTFCDHYGLANLNDVMPPEERFFSKCIFNGRAIKHYTIPNGWCYTFAENLAVGFQKPNQIKKLQQVLANEEFYDGLINGIFNNNVYKAVKDFQKKYNINPTGNVWPVTRAKLNALYRCAAPLITVTSPNGGETWKVGETHSITWNSINVNGTILTIQLKNSVTNVATMITYQTVPSSEFYSWIIPSNIAPGQYKMQLSAYSDSTNTELIQDLSDNYFTIVAADTIQPSITVTSPNGGETLAVGQIYNLTWTSTAIDNSLVNLYVISSDGTTQSNIATGIANTGNYSWTIPQNQLEGAHRFYVSSGTISDHSNNVFSIWKTTQPAAILTFLTATNTYSYNNTIPADSYATGVITFKIKANGATLSHITANDVAVQFCSVGGNCTLTGVSRSVTITPDQANISDGTESTVTVSATSKGGSGYVYFKISEIDWTANGTTTHQTSGLDNFKTPVVNAVGGVTTPSITITSPNGGETWKVGETKRITWASTGVGLIKIYLYNDSLIGSGSTHLITSTNVFASQGYYDWTVVNPYSQTSNVDQSKYKIRVDDVDADNVTIRDYSNNYFTIAAPVSDTYTLTTLAANGTVAKSPNQTTYDTGTEVTLTATANAGYHFVNWTGGASGTVNPLTITMNANKSVTANFVADVVATCTDTDGGKDYFVRGTVTNATGSSTDLCYQAVKKIAEYFCDSNGFRVYEWHACPNGCSNGACIGTTSLAPDSINSRQSLLDSMAASLLTLNYEMQL</sequence>
<protein>
    <recommendedName>
        <fullName evidence="8">Peptidoglycan binding-like domain-containing protein</fullName>
    </recommendedName>
</protein>
<evidence type="ECO:0000259" key="4">
    <source>
        <dbReference type="Pfam" id="PF10342"/>
    </source>
</evidence>
<dbReference type="InterPro" id="IPR002477">
    <property type="entry name" value="Peptidoglycan-bd-like"/>
</dbReference>
<dbReference type="Proteomes" id="UP000178650">
    <property type="component" value="Unassembled WGS sequence"/>
</dbReference>
<name>A0A1G2IWM4_9BACT</name>
<dbReference type="Pfam" id="PF01471">
    <property type="entry name" value="PG_binding_1"/>
    <property type="match status" value="1"/>
</dbReference>
<evidence type="ECO:0000313" key="6">
    <source>
        <dbReference type="EMBL" id="OGZ78997.1"/>
    </source>
</evidence>
<evidence type="ECO:0000259" key="3">
    <source>
        <dbReference type="Pfam" id="PF01471"/>
    </source>
</evidence>
<dbReference type="Gene3D" id="1.10.101.10">
    <property type="entry name" value="PGBD-like superfamily/PGBD"/>
    <property type="match status" value="2"/>
</dbReference>
<feature type="domain" description="Yeast cell wall synthesis Kre9/Knh1-like N-terminal" evidence="4">
    <location>
        <begin position="153"/>
        <end position="231"/>
    </location>
</feature>
<accession>A0A1G2IWM4</accession>
<proteinExistence type="predicted"/>
<dbReference type="SUPFAM" id="SSF47090">
    <property type="entry name" value="PGBD-like"/>
    <property type="match status" value="1"/>
</dbReference>
<reference evidence="6 7" key="1">
    <citation type="journal article" date="2016" name="Nat. Commun.">
        <title>Thousands of microbial genomes shed light on interconnected biogeochemical processes in an aquifer system.</title>
        <authorList>
            <person name="Anantharaman K."/>
            <person name="Brown C.T."/>
            <person name="Hug L.A."/>
            <person name="Sharon I."/>
            <person name="Castelle C.J."/>
            <person name="Probst A.J."/>
            <person name="Thomas B.C."/>
            <person name="Singh A."/>
            <person name="Wilkins M.J."/>
            <person name="Karaoz U."/>
            <person name="Brodie E.L."/>
            <person name="Williams K.H."/>
            <person name="Hubbard S.S."/>
            <person name="Banfield J.F."/>
        </authorList>
    </citation>
    <scope>NUCLEOTIDE SEQUENCE [LARGE SCALE GENOMIC DNA]</scope>
</reference>
<feature type="domain" description="Yeast cell wall synthesis Kre9/Knh1-like N-terminal" evidence="4">
    <location>
        <begin position="742"/>
        <end position="836"/>
    </location>
</feature>
<dbReference type="InterPro" id="IPR036365">
    <property type="entry name" value="PGBD-like_sf"/>
</dbReference>
<evidence type="ECO:0008006" key="8">
    <source>
        <dbReference type="Google" id="ProtNLM"/>
    </source>
</evidence>
<evidence type="ECO:0000256" key="2">
    <source>
        <dbReference type="SAM" id="Coils"/>
    </source>
</evidence>
<dbReference type="Pfam" id="PF10342">
    <property type="entry name" value="Kre9_KNH"/>
    <property type="match status" value="3"/>
</dbReference>
<feature type="coiled-coil region" evidence="2">
    <location>
        <begin position="30"/>
        <end position="57"/>
    </location>
</feature>
<dbReference type="InterPro" id="IPR018466">
    <property type="entry name" value="Kre9/Knh1-like_N"/>
</dbReference>
<evidence type="ECO:0000313" key="7">
    <source>
        <dbReference type="Proteomes" id="UP000178650"/>
    </source>
</evidence>
<evidence type="ECO:0000259" key="5">
    <source>
        <dbReference type="Pfam" id="PF18998"/>
    </source>
</evidence>